<dbReference type="PROSITE" id="PS51354">
    <property type="entry name" value="GLUTAREDOXIN_2"/>
    <property type="match status" value="1"/>
</dbReference>
<evidence type="ECO:0000256" key="1">
    <source>
        <dbReference type="ARBA" id="ARBA00023284"/>
    </source>
</evidence>
<dbReference type="InterPro" id="IPR036249">
    <property type="entry name" value="Thioredoxin-like_sf"/>
</dbReference>
<accession>A0A6A1Q6N2</accession>
<organism evidence="3 4">
    <name type="scientific">Balaenoptera physalus</name>
    <name type="common">Fin whale</name>
    <name type="synonym">Balaena physalus</name>
    <dbReference type="NCBI Taxonomy" id="9770"/>
    <lineage>
        <taxon>Eukaryota</taxon>
        <taxon>Metazoa</taxon>
        <taxon>Chordata</taxon>
        <taxon>Craniata</taxon>
        <taxon>Vertebrata</taxon>
        <taxon>Euteleostomi</taxon>
        <taxon>Mammalia</taxon>
        <taxon>Eutheria</taxon>
        <taxon>Laurasiatheria</taxon>
        <taxon>Artiodactyla</taxon>
        <taxon>Whippomorpha</taxon>
        <taxon>Cetacea</taxon>
        <taxon>Mysticeti</taxon>
        <taxon>Balaenopteridae</taxon>
        <taxon>Balaenoptera</taxon>
    </lineage>
</organism>
<dbReference type="EMBL" id="SGJD01000825">
    <property type="protein sequence ID" value="KAB0403340.1"/>
    <property type="molecule type" value="Genomic_DNA"/>
</dbReference>
<keyword evidence="1" id="KW-0676">Redox-active center</keyword>
<evidence type="ECO:0000259" key="2">
    <source>
        <dbReference type="Pfam" id="PF00462"/>
    </source>
</evidence>
<dbReference type="AlphaFoldDB" id="A0A6A1Q6N2"/>
<name>A0A6A1Q6N2_BALPH</name>
<feature type="domain" description="Glutaredoxin" evidence="2">
    <location>
        <begin position="11"/>
        <end position="30"/>
    </location>
</feature>
<dbReference type="Proteomes" id="UP000437017">
    <property type="component" value="Unassembled WGS sequence"/>
</dbReference>
<sequence length="68" mass="7699">MMLKCSFPVGIKDYSNWPTIPQVYLNGEFVGGCDILLQMHQNGDLVEELKKLGIRSALLDEKKDQDSK</sequence>
<dbReference type="SUPFAM" id="SSF52833">
    <property type="entry name" value="Thioredoxin-like"/>
    <property type="match status" value="1"/>
</dbReference>
<proteinExistence type="predicted"/>
<keyword evidence="4" id="KW-1185">Reference proteome</keyword>
<dbReference type="InterPro" id="IPR004480">
    <property type="entry name" value="Monothiol_GRX-rel"/>
</dbReference>
<evidence type="ECO:0000313" key="3">
    <source>
        <dbReference type="EMBL" id="KAB0403340.1"/>
    </source>
</evidence>
<dbReference type="InterPro" id="IPR002109">
    <property type="entry name" value="Glutaredoxin"/>
</dbReference>
<comment type="caution">
    <text evidence="3">The sequence shown here is derived from an EMBL/GenBank/DDBJ whole genome shotgun (WGS) entry which is preliminary data.</text>
</comment>
<dbReference type="Gene3D" id="3.40.30.10">
    <property type="entry name" value="Glutaredoxin"/>
    <property type="match status" value="1"/>
</dbReference>
<dbReference type="GO" id="GO:0005759">
    <property type="term" value="C:mitochondrial matrix"/>
    <property type="evidence" value="ECO:0007669"/>
    <property type="project" value="TreeGrafter"/>
</dbReference>
<protein>
    <recommendedName>
        <fullName evidence="2">Glutaredoxin domain-containing protein</fullName>
    </recommendedName>
</protein>
<gene>
    <name evidence="3" type="ORF">E2I00_015857</name>
</gene>
<dbReference type="PANTHER" id="PTHR10293">
    <property type="entry name" value="GLUTAREDOXIN FAMILY MEMBER"/>
    <property type="match status" value="1"/>
</dbReference>
<dbReference type="OrthoDB" id="415696at2759"/>
<reference evidence="3 4" key="1">
    <citation type="journal article" date="2019" name="PLoS ONE">
        <title>Genomic analyses reveal an absence of contemporary introgressive admixture between fin whales and blue whales, despite known hybrids.</title>
        <authorList>
            <person name="Westbury M.V."/>
            <person name="Petersen B."/>
            <person name="Lorenzen E.D."/>
        </authorList>
    </citation>
    <scope>NUCLEOTIDE SEQUENCE [LARGE SCALE GENOMIC DNA]</scope>
    <source>
        <strain evidence="3">FinWhale-01</strain>
    </source>
</reference>
<dbReference type="Pfam" id="PF00462">
    <property type="entry name" value="Glutaredoxin"/>
    <property type="match status" value="1"/>
</dbReference>
<evidence type="ECO:0000313" key="4">
    <source>
        <dbReference type="Proteomes" id="UP000437017"/>
    </source>
</evidence>
<dbReference type="PANTHER" id="PTHR10293:SF16">
    <property type="entry name" value="GLUTAREDOXIN-RELATED PROTEIN 5, MITOCHONDRIAL"/>
    <property type="match status" value="1"/>
</dbReference>